<accession>A0A1F5NNP2</accession>
<comment type="caution">
    <text evidence="3">The sequence shown here is derived from an EMBL/GenBank/DDBJ whole genome shotgun (WGS) entry which is preliminary data.</text>
</comment>
<gene>
    <name evidence="3" type="ORF">A2751_05900</name>
</gene>
<protein>
    <submittedName>
        <fullName evidence="3">Uncharacterized protein</fullName>
    </submittedName>
</protein>
<dbReference type="AlphaFoldDB" id="A0A1F5NNP2"/>
<keyword evidence="2" id="KW-0812">Transmembrane</keyword>
<feature type="transmembrane region" description="Helical" evidence="2">
    <location>
        <begin position="393"/>
        <end position="423"/>
    </location>
</feature>
<feature type="transmembrane region" description="Helical" evidence="2">
    <location>
        <begin position="443"/>
        <end position="463"/>
    </location>
</feature>
<feature type="transmembrane region" description="Helical" evidence="2">
    <location>
        <begin position="282"/>
        <end position="302"/>
    </location>
</feature>
<feature type="transmembrane region" description="Helical" evidence="2">
    <location>
        <begin position="314"/>
        <end position="336"/>
    </location>
</feature>
<feature type="region of interest" description="Disordered" evidence="1">
    <location>
        <begin position="1114"/>
        <end position="1201"/>
    </location>
</feature>
<name>A0A1F5NNP2_9BACT</name>
<feature type="transmembrane region" description="Helical" evidence="2">
    <location>
        <begin position="237"/>
        <end position="261"/>
    </location>
</feature>
<keyword evidence="2" id="KW-1133">Transmembrane helix</keyword>
<reference evidence="3 4" key="1">
    <citation type="journal article" date="2016" name="Nat. Commun.">
        <title>Thousands of microbial genomes shed light on interconnected biogeochemical processes in an aquifer system.</title>
        <authorList>
            <person name="Anantharaman K."/>
            <person name="Brown C.T."/>
            <person name="Hug L.A."/>
            <person name="Sharon I."/>
            <person name="Castelle C.J."/>
            <person name="Probst A.J."/>
            <person name="Thomas B.C."/>
            <person name="Singh A."/>
            <person name="Wilkins M.J."/>
            <person name="Karaoz U."/>
            <person name="Brodie E.L."/>
            <person name="Williams K.H."/>
            <person name="Hubbard S.S."/>
            <person name="Banfield J.F."/>
        </authorList>
    </citation>
    <scope>NUCLEOTIDE SEQUENCE [LARGE SCALE GENOMIC DNA]</scope>
</reference>
<evidence type="ECO:0000313" key="3">
    <source>
        <dbReference type="EMBL" id="OGE79142.1"/>
    </source>
</evidence>
<evidence type="ECO:0000313" key="4">
    <source>
        <dbReference type="Proteomes" id="UP000176864"/>
    </source>
</evidence>
<evidence type="ECO:0000256" key="2">
    <source>
        <dbReference type="SAM" id="Phobius"/>
    </source>
</evidence>
<feature type="compositionally biased region" description="Low complexity" evidence="1">
    <location>
        <begin position="1162"/>
        <end position="1201"/>
    </location>
</feature>
<keyword evidence="2" id="KW-0472">Membrane</keyword>
<feature type="compositionally biased region" description="Gly residues" evidence="1">
    <location>
        <begin position="1124"/>
        <end position="1134"/>
    </location>
</feature>
<dbReference type="STRING" id="1817824.A2751_05900"/>
<organism evidence="3 4">
    <name type="scientific">Candidatus Doudnabacteria bacterium RIFCSPHIGHO2_01_FULL_46_14</name>
    <dbReference type="NCBI Taxonomy" id="1817824"/>
    <lineage>
        <taxon>Bacteria</taxon>
        <taxon>Candidatus Doudnaibacteriota</taxon>
    </lineage>
</organism>
<feature type="transmembrane region" description="Helical" evidence="2">
    <location>
        <begin position="510"/>
        <end position="534"/>
    </location>
</feature>
<proteinExistence type="predicted"/>
<sequence>MRLHSKFKIRYSIFLLVVVVLQFAPMAAEAVLYTPDNLKFTVRTERTTYRSWWGGTDIVIRAELSIPSGAPAVVKGDKINRSINMTIDGFLVATIDESKKSSCGYLGCSFDAYGPTADTVGPIPVWHTIAPLNPAVVAGGRFAPSNTVTKRFGVFAAIDVTGTDVPFTNNWAPVTIEVYKDQASYDAAAAAKGVTPAQFAAEGTGSAFTSGGNAESSVLGGGADALTGTLLSVVNGILTAIIGILRWIVWLIAVYVVMPILEVTLTMDAANIASTIQFGWTFVRDIVNMIFILILIVLGFATMLRMESYNYRQILVELIIMAVLVNFSLVIARIIIQIADIVQFTFLPQGEGMSGVRYLFQVLIQDQTKVAINGLSFSTAGALASSASLIFQFILELGVVITFAALAIYTLIRIIALWMLMILSPFAYALRVLPNTKHQADEWWTYFIKYAFFTPVIAFFLRLTVELHRKGLSITQGTSFSSGNASDIQTFLARSGSNDQVNLASTLELIIIYIIVLAFMWAGIIVAGKIGIYGADAITSVAKKGLGAPFAGGWGAIKGLGGLAKRAYSGYVGAQIGEHERAGQLAEATYQKAMQKADALRKAGKTRAADIVEERAATARKTQMKHARKSAGWRMAAMLDPHVLKEAWAKRKHEKEMRDYEPAIGHMVDTFNRVIPTEWAGPQRLKNLWQKGEMGKKTYHGMVAKRGVVSAEADELLKGVRTREDAARIADKAFASGDKDEIEAALKVLQHGNWQDDYMNLRGKKFSVTGYLNDITGRMSKAGFSGEEQIMILDDLKETAEAAGRLRGYGYDREDEDGVIRAANDFGYYRGLGKDDMVKKLTDVQEKFDTQYTETGNLEFKHIADAMKTGIQEISSSTDDNAARAKFSEIFEAKDAEGRNVGRNYYQANSEYKATDDVYDHSLNNVLTSRRFMDEAHIKLRRGNAGTHARNIEAAVIDDQDPNEGWTRMNLLGSMLTHEVGPNIIESITARIHESQGRLLQGFGALQDSATGKWELPDYDIVKQTNIDITAKSGGDTHKKELLEEQQTQHIRGMDKMVTTARLNRKMFNAITGSDRLFTYEQRSHFATNFNEYLDAKGIPSAGQGAIERINISDLPGEPRSARGGSGAGQGGGAAQPIITPPTGFGSGARSTTTFPGGGPGLTTPGPNAPGTPGNVPGAPPSGANPSPGGTNPGGPTIITP</sequence>
<evidence type="ECO:0000256" key="1">
    <source>
        <dbReference type="SAM" id="MobiDB-lite"/>
    </source>
</evidence>
<dbReference type="Proteomes" id="UP000176864">
    <property type="component" value="Unassembled WGS sequence"/>
</dbReference>
<dbReference type="EMBL" id="MFEK01000007">
    <property type="protein sequence ID" value="OGE79142.1"/>
    <property type="molecule type" value="Genomic_DNA"/>
</dbReference>